<dbReference type="InterPro" id="IPR039422">
    <property type="entry name" value="MarR/SlyA-like"/>
</dbReference>
<dbReference type="RefSeq" id="WP_375524681.1">
    <property type="nucleotide sequence ID" value="NZ_JBHILM010000007.1"/>
</dbReference>
<gene>
    <name evidence="3" type="ORF">ACE3NQ_08190</name>
</gene>
<dbReference type="PROSITE" id="PS50995">
    <property type="entry name" value="HTH_MARR_2"/>
    <property type="match status" value="1"/>
</dbReference>
<dbReference type="Gene3D" id="1.10.10.10">
    <property type="entry name" value="Winged helix-like DNA-binding domain superfamily/Winged helix DNA-binding domain"/>
    <property type="match status" value="1"/>
</dbReference>
<dbReference type="PANTHER" id="PTHR33164">
    <property type="entry name" value="TRANSCRIPTIONAL REGULATOR, MARR FAMILY"/>
    <property type="match status" value="1"/>
</dbReference>
<dbReference type="PANTHER" id="PTHR33164:SF43">
    <property type="entry name" value="HTH-TYPE TRANSCRIPTIONAL REPRESSOR YETL"/>
    <property type="match status" value="1"/>
</dbReference>
<name>A0ABV5B5C3_9BACL</name>
<reference evidence="3 4" key="1">
    <citation type="submission" date="2024-09" db="EMBL/GenBank/DDBJ databases">
        <authorList>
            <person name="Ruan L."/>
        </authorList>
    </citation>
    <scope>NUCLEOTIDE SEQUENCE [LARGE SCALE GENOMIC DNA]</scope>
    <source>
        <strain evidence="3 4">D33</strain>
    </source>
</reference>
<evidence type="ECO:0000313" key="4">
    <source>
        <dbReference type="Proteomes" id="UP001580407"/>
    </source>
</evidence>
<feature type="domain" description="HTH marR-type" evidence="2">
    <location>
        <begin position="7"/>
        <end position="139"/>
    </location>
</feature>
<dbReference type="Pfam" id="PF01047">
    <property type="entry name" value="MarR"/>
    <property type="match status" value="1"/>
</dbReference>
<accession>A0ABV5B5C3</accession>
<dbReference type="InterPro" id="IPR036388">
    <property type="entry name" value="WH-like_DNA-bd_sf"/>
</dbReference>
<dbReference type="InterPro" id="IPR000835">
    <property type="entry name" value="HTH_MarR-typ"/>
</dbReference>
<proteinExistence type="predicted"/>
<evidence type="ECO:0000256" key="1">
    <source>
        <dbReference type="ARBA" id="ARBA00023125"/>
    </source>
</evidence>
<evidence type="ECO:0000259" key="2">
    <source>
        <dbReference type="PROSITE" id="PS50995"/>
    </source>
</evidence>
<dbReference type="SUPFAM" id="SSF46785">
    <property type="entry name" value="Winged helix' DNA-binding domain"/>
    <property type="match status" value="1"/>
</dbReference>
<organism evidence="3 4">
    <name type="scientific">Paenibacillus terreus</name>
    <dbReference type="NCBI Taxonomy" id="1387834"/>
    <lineage>
        <taxon>Bacteria</taxon>
        <taxon>Bacillati</taxon>
        <taxon>Bacillota</taxon>
        <taxon>Bacilli</taxon>
        <taxon>Bacillales</taxon>
        <taxon>Paenibacillaceae</taxon>
        <taxon>Paenibacillus</taxon>
    </lineage>
</organism>
<comment type="caution">
    <text evidence="3">The sequence shown here is derived from an EMBL/GenBank/DDBJ whole genome shotgun (WGS) entry which is preliminary data.</text>
</comment>
<dbReference type="InterPro" id="IPR036390">
    <property type="entry name" value="WH_DNA-bd_sf"/>
</dbReference>
<keyword evidence="1" id="KW-0238">DNA-binding</keyword>
<protein>
    <submittedName>
        <fullName evidence="3">MarR family winged helix-turn-helix transcriptional regulator</fullName>
    </submittedName>
</protein>
<sequence>MPEKLEEYPLGKFLSRTYLSFRKRATRLIAEYDVTPEQYAILNELSKADSISQKKLAEILVRDQTTVGKIVDKLMRKELVTRTVDPEDRRAVQLYLTDKGRQLHDELFPLMIGYQKEITAGITQEELAVFYKVFNRIYEQVK</sequence>
<keyword evidence="4" id="KW-1185">Reference proteome</keyword>
<dbReference type="EMBL" id="JBHILM010000007">
    <property type="protein sequence ID" value="MFB5680885.1"/>
    <property type="molecule type" value="Genomic_DNA"/>
</dbReference>
<dbReference type="SMART" id="SM00347">
    <property type="entry name" value="HTH_MARR"/>
    <property type="match status" value="1"/>
</dbReference>
<dbReference type="Proteomes" id="UP001580407">
    <property type="component" value="Unassembled WGS sequence"/>
</dbReference>
<evidence type="ECO:0000313" key="3">
    <source>
        <dbReference type="EMBL" id="MFB5680885.1"/>
    </source>
</evidence>
<dbReference type="PRINTS" id="PR00598">
    <property type="entry name" value="HTHMARR"/>
</dbReference>